<feature type="transmembrane region" description="Helical" evidence="1">
    <location>
        <begin position="136"/>
        <end position="160"/>
    </location>
</feature>
<feature type="transmembrane region" description="Helical" evidence="1">
    <location>
        <begin position="204"/>
        <end position="220"/>
    </location>
</feature>
<dbReference type="EMBL" id="VIVK01000001">
    <property type="protein sequence ID" value="TWD81247.1"/>
    <property type="molecule type" value="Genomic_DNA"/>
</dbReference>
<feature type="domain" description="CAAX prenyl protease 2/Lysostaphin resistance protein A-like" evidence="2">
    <location>
        <begin position="103"/>
        <end position="214"/>
    </location>
</feature>
<keyword evidence="1" id="KW-0472">Membrane</keyword>
<name>A0A561BQT6_9ACTN</name>
<dbReference type="GO" id="GO:0004175">
    <property type="term" value="F:endopeptidase activity"/>
    <property type="evidence" value="ECO:0007669"/>
    <property type="project" value="UniProtKB-ARBA"/>
</dbReference>
<organism evidence="3 4">
    <name type="scientific">Kribbella amoyensis</name>
    <dbReference type="NCBI Taxonomy" id="996641"/>
    <lineage>
        <taxon>Bacteria</taxon>
        <taxon>Bacillati</taxon>
        <taxon>Actinomycetota</taxon>
        <taxon>Actinomycetes</taxon>
        <taxon>Propionibacteriales</taxon>
        <taxon>Kribbellaceae</taxon>
        <taxon>Kribbella</taxon>
    </lineage>
</organism>
<proteinExistence type="predicted"/>
<feature type="transmembrane region" description="Helical" evidence="1">
    <location>
        <begin position="31"/>
        <end position="49"/>
    </location>
</feature>
<protein>
    <submittedName>
        <fullName evidence="3">CAAX prenyl protease-like protein</fullName>
    </submittedName>
</protein>
<keyword evidence="1" id="KW-0812">Transmembrane</keyword>
<feature type="transmembrane region" description="Helical" evidence="1">
    <location>
        <begin position="64"/>
        <end position="89"/>
    </location>
</feature>
<evidence type="ECO:0000313" key="4">
    <source>
        <dbReference type="Proteomes" id="UP000318380"/>
    </source>
</evidence>
<feature type="transmembrane region" description="Helical" evidence="1">
    <location>
        <begin position="95"/>
        <end position="115"/>
    </location>
</feature>
<gene>
    <name evidence="3" type="ORF">FB561_2358</name>
</gene>
<feature type="transmembrane region" description="Helical" evidence="1">
    <location>
        <begin position="180"/>
        <end position="197"/>
    </location>
</feature>
<dbReference type="GO" id="GO:0006508">
    <property type="term" value="P:proteolysis"/>
    <property type="evidence" value="ECO:0007669"/>
    <property type="project" value="UniProtKB-KW"/>
</dbReference>
<dbReference type="InterPro" id="IPR003675">
    <property type="entry name" value="Rce1/LyrA-like_dom"/>
</dbReference>
<feature type="transmembrane region" description="Helical" evidence="1">
    <location>
        <begin position="240"/>
        <end position="258"/>
    </location>
</feature>
<dbReference type="AlphaFoldDB" id="A0A561BQT6"/>
<dbReference type="OrthoDB" id="3698126at2"/>
<dbReference type="Proteomes" id="UP000318380">
    <property type="component" value="Unassembled WGS sequence"/>
</dbReference>
<keyword evidence="3" id="KW-0645">Protease</keyword>
<keyword evidence="4" id="KW-1185">Reference proteome</keyword>
<sequence>MVIWIRATFGAIVMALALAAAGWTRTLTHSAWLAAVVCTVIAIACIRPVRNRSFLALTGGPRPFLLGLAVTAGSAAIVLTLGTLGGWLTWGPLDVPQVLLFLATNTIVAVLLEAFPEELTLRGHTYSTLRGTHRPWLAATVTTALFLAVVPLSSTIQWAVGRPFGLIADRPSLAPAGEDPIAYVVLLTTFGLTLVTARNATNSLWTAIATHLTFLTVNRLTYQGESREAGWSVTLETPDAVLLFPAYLLLAATIYQLIRRTRVRAGARPAHLRAR</sequence>
<evidence type="ECO:0000256" key="1">
    <source>
        <dbReference type="SAM" id="Phobius"/>
    </source>
</evidence>
<reference evidence="3 4" key="1">
    <citation type="submission" date="2019-06" db="EMBL/GenBank/DDBJ databases">
        <title>Sequencing the genomes of 1000 actinobacteria strains.</title>
        <authorList>
            <person name="Klenk H.-P."/>
        </authorList>
    </citation>
    <scope>NUCLEOTIDE SEQUENCE [LARGE SCALE GENOMIC DNA]</scope>
    <source>
        <strain evidence="3 4">DSM 24683</strain>
    </source>
</reference>
<evidence type="ECO:0000313" key="3">
    <source>
        <dbReference type="EMBL" id="TWD81247.1"/>
    </source>
</evidence>
<keyword evidence="3" id="KW-0378">Hydrolase</keyword>
<dbReference type="RefSeq" id="WP_145805940.1">
    <property type="nucleotide sequence ID" value="NZ_VIVK01000001.1"/>
</dbReference>
<dbReference type="GO" id="GO:0080120">
    <property type="term" value="P:CAAX-box protein maturation"/>
    <property type="evidence" value="ECO:0007669"/>
    <property type="project" value="UniProtKB-ARBA"/>
</dbReference>
<evidence type="ECO:0000259" key="2">
    <source>
        <dbReference type="Pfam" id="PF02517"/>
    </source>
</evidence>
<dbReference type="Pfam" id="PF02517">
    <property type="entry name" value="Rce1-like"/>
    <property type="match status" value="1"/>
</dbReference>
<keyword evidence="1" id="KW-1133">Transmembrane helix</keyword>
<comment type="caution">
    <text evidence="3">The sequence shown here is derived from an EMBL/GenBank/DDBJ whole genome shotgun (WGS) entry which is preliminary data.</text>
</comment>
<accession>A0A561BQT6</accession>